<proteinExistence type="predicted"/>
<keyword evidence="2" id="KW-1185">Reference proteome</keyword>
<dbReference type="Proteomes" id="UP001633002">
    <property type="component" value="Unassembled WGS sequence"/>
</dbReference>
<dbReference type="Gene3D" id="3.40.50.300">
    <property type="entry name" value="P-loop containing nucleotide triphosphate hydrolases"/>
    <property type="match status" value="1"/>
</dbReference>
<gene>
    <name evidence="1" type="ORF">R1sor_012571</name>
</gene>
<dbReference type="AlphaFoldDB" id="A0ABD3I7X4"/>
<reference evidence="1 2" key="1">
    <citation type="submission" date="2024-09" db="EMBL/GenBank/DDBJ databases">
        <title>Chromosome-scale assembly of Riccia sorocarpa.</title>
        <authorList>
            <person name="Paukszto L."/>
        </authorList>
    </citation>
    <scope>NUCLEOTIDE SEQUENCE [LARGE SCALE GENOMIC DNA]</scope>
    <source>
        <strain evidence="1">LP-2024</strain>
        <tissue evidence="1">Aerial parts of the thallus</tissue>
    </source>
</reference>
<dbReference type="PANTHER" id="PTHR28653">
    <property type="match status" value="1"/>
</dbReference>
<sequence length="135" mass="15649">MDKTHQNWLSNDGKTSLLLQLAYNIASELHIDVVFTCKPRNFDSEYIYIAQAGDYSSEVFDRIHIKYVHNEEELRKYFAAFYMQASLPTTVVIDDFVVFFQSWDGRHQSGQARSSCDLVVVRTLCLAHDAITYVR</sequence>
<dbReference type="PANTHER" id="PTHR28653:SF1">
    <property type="entry name" value="ATPASE SWSAP1"/>
    <property type="match status" value="1"/>
</dbReference>
<comment type="caution">
    <text evidence="1">The sequence shown here is derived from an EMBL/GenBank/DDBJ whole genome shotgun (WGS) entry which is preliminary data.</text>
</comment>
<evidence type="ECO:0000313" key="2">
    <source>
        <dbReference type="Proteomes" id="UP001633002"/>
    </source>
</evidence>
<name>A0ABD3I7X4_9MARC</name>
<protein>
    <submittedName>
        <fullName evidence="1">Uncharacterized protein</fullName>
    </submittedName>
</protein>
<dbReference type="EMBL" id="JBJQOH010000002">
    <property type="protein sequence ID" value="KAL3698495.1"/>
    <property type="molecule type" value="Genomic_DNA"/>
</dbReference>
<accession>A0ABD3I7X4</accession>
<dbReference type="InterPro" id="IPR027417">
    <property type="entry name" value="P-loop_NTPase"/>
</dbReference>
<dbReference type="SUPFAM" id="SSF52540">
    <property type="entry name" value="P-loop containing nucleoside triphosphate hydrolases"/>
    <property type="match status" value="1"/>
</dbReference>
<evidence type="ECO:0000313" key="1">
    <source>
        <dbReference type="EMBL" id="KAL3698495.1"/>
    </source>
</evidence>
<organism evidence="1 2">
    <name type="scientific">Riccia sorocarpa</name>
    <dbReference type="NCBI Taxonomy" id="122646"/>
    <lineage>
        <taxon>Eukaryota</taxon>
        <taxon>Viridiplantae</taxon>
        <taxon>Streptophyta</taxon>
        <taxon>Embryophyta</taxon>
        <taxon>Marchantiophyta</taxon>
        <taxon>Marchantiopsida</taxon>
        <taxon>Marchantiidae</taxon>
        <taxon>Marchantiales</taxon>
        <taxon>Ricciaceae</taxon>
        <taxon>Riccia</taxon>
    </lineage>
</organism>